<feature type="region of interest" description="Disordered" evidence="1">
    <location>
        <begin position="405"/>
        <end position="431"/>
    </location>
</feature>
<sequence length="1734" mass="183758">MPSLHRPIKADPRRSNRTGPVPSTSAIHVPSPDSNQGHKDHVQDEDEEDVAEKGSSLGPTGLGLARQHSGTGVGSGSGAGLWLKSSRMNISNSHPAPSNDATSASPALAQELQAEAGGTVAERFAPPSMLAAFVPLAEPDQVAGGKEATERKTSVNAPVKSAAPMNAHVEMARLQATLKATETDVPTGKKTGSDLDEERKRSSGQSSAKGKTYHIPASSLSGALTDLSALGIYIGPTGGPDKYKEAHVKDGGVDLDLSFDFISSAEESASHAAATSSPRGSSPSKGRPPKSPSRPNTNLLASSSPSSSYSSRVMDVERQQHAQLAVPIVSLTSPSPAKSSSGLTFSSPAPSLRTRPAWFTDGIDGSPERYRNGNGVPTHPRGMAASANWLRRTAKKPPAPLALESPVKERHRKQSTKGELSGAHKKGSNHKIGAQTLINEVERAEQNGLQSAFSPDLGEPSGSIADGDELLPITPLSSTRRGQHSGLKRDTAAVIDETRPSATVPAGLTRSWSTKASMASSAGSYPPPSAPPTAPLPPLPLDAALSGSKPSFDQHDDLTESSSTVPLPVPRKSFPPEAAYELVKDAKSIEDMEELLDDLQKRTAGASATPSIGAREPRRSNSRRLRPEPPLPMVDGEGFELEYSLAANLPLRSASMHGRPSAASAISSRRSFVTAASKTFDEPRLSLSDTAHLRRKGSVFSKDGDRLSTGSASTFQTAEDDTHSFSLSGNANGLQYSPHVSQTEDTLKDAFTPQSGSLLSQAPLASTSKVLSAAARYEMAIAGLSPSSLAGQRLSPADSSPLTPFSELFSEPMTSGSSHFSQSTAPSAGSMGARVSASVLTTAWSGKVTQSSLTTVDEPDFSGGPYIPPFKLSSRARLEKLQESKTEEEPLTKQWVEQQRKSVQPRHQSCAELSPSVSSNADSPWEGDGSEAERPKQTIILSTDSRTEGPLFISAVAPLDGSEKGHGPWPQSPLLLDDKNLLSDGNSTSLALGLILGPAVPDLDEEQKSYTLHPAAAEQQTEASVGLPRSSSSLDGFACNVTPPMKVLEEPPRLSEASDAPRPPSGLKNMIATAVLQSPTTPGRISAMFNILGGKAKQDASVSSPVSSKSPISSPPMRQNSTSMRPLALVDKKTKEARRVSLGWHQRTISKDAQCFTDQIASPKGRPESEFSQPPTPPHSVGDDPQSTDHKLASPTAATTAPSKRPSRHIRRVSRLGYVLTEHEIRLEMSGESKEGHDAPNVLPATNFDMIRSPRVASSPTGTTPALAFSPPLSHAWASATRSSPMLPLEPPATTAKNLITRGSVTGSTAVSQPGSPWLDFDGSILASRAIVDSPEMRHTEQLGTLGVQASVRFRGARQSTGVQGLGLEGFTANDLEDAAIMSKHGRSPSLSPFGDHPYHRRRISLGRLSFNAKPDVGRSLRASAIPASVFDTALPSKAMFYAGFLGMPWLWLLGGWWLNEHGQIRVDRNTKFSLWTHEASVQEAREKDLQGSPVSILQYADATFATQCPNESVVLDQSLSVDVLGNTTMGSGTTRTLHTAASRATLGSLYTTGNSSFATISQQQPSRASSSVRIPRQRTASVDSIINPTPEIAFFQSPIRTVPERRCDPLSPTQSSLVEAVRAASTLQILVEDTPGEERRYSELTAAEDRTDCSALQNSITSTAQPRPTPDLDGTTLSGQALSTVQQPCKQQGVVSWSRLERYVLLNRIFAIGSFLVVMAGWSAALFAVAANF</sequence>
<protein>
    <submittedName>
        <fullName evidence="3">Uncharacterized protein</fullName>
    </submittedName>
</protein>
<gene>
    <name evidence="3" type="ORF">K437DRAFT_45971</name>
</gene>
<feature type="compositionally biased region" description="Low complexity" evidence="1">
    <location>
        <begin position="302"/>
        <end position="311"/>
    </location>
</feature>
<feature type="compositionally biased region" description="Basic and acidic residues" evidence="1">
    <location>
        <begin position="487"/>
        <end position="499"/>
    </location>
</feature>
<dbReference type="HOGENOM" id="CLU_239882_0_0_1"/>
<feature type="region of interest" description="Disordered" evidence="1">
    <location>
        <begin position="1160"/>
        <end position="1212"/>
    </location>
</feature>
<feature type="compositionally biased region" description="Basic and acidic residues" evidence="1">
    <location>
        <begin position="191"/>
        <end position="201"/>
    </location>
</feature>
<feature type="region of interest" description="Disordered" evidence="1">
    <location>
        <begin position="177"/>
        <end position="214"/>
    </location>
</feature>
<feature type="region of interest" description="Disordered" evidence="1">
    <location>
        <begin position="792"/>
        <end position="830"/>
    </location>
</feature>
<feature type="region of interest" description="Disordered" evidence="1">
    <location>
        <begin position="451"/>
        <end position="578"/>
    </location>
</feature>
<feature type="compositionally biased region" description="Pro residues" evidence="1">
    <location>
        <begin position="525"/>
        <end position="540"/>
    </location>
</feature>
<feature type="compositionally biased region" description="Polar residues" evidence="1">
    <location>
        <begin position="86"/>
        <end position="105"/>
    </location>
</feature>
<organism evidence="3 4">
    <name type="scientific">Tilletiaria anomala (strain ATCC 24038 / CBS 436.72 / UBC 951)</name>
    <dbReference type="NCBI Taxonomy" id="1037660"/>
    <lineage>
        <taxon>Eukaryota</taxon>
        <taxon>Fungi</taxon>
        <taxon>Dikarya</taxon>
        <taxon>Basidiomycota</taxon>
        <taxon>Ustilaginomycotina</taxon>
        <taxon>Exobasidiomycetes</taxon>
        <taxon>Georgefischeriales</taxon>
        <taxon>Tilletiariaceae</taxon>
        <taxon>Tilletiaria</taxon>
    </lineage>
</organism>
<dbReference type="STRING" id="1037660.A0A066WDK3"/>
<dbReference type="RefSeq" id="XP_013244808.1">
    <property type="nucleotide sequence ID" value="XM_013389354.1"/>
</dbReference>
<feature type="region of interest" description="Disordered" evidence="1">
    <location>
        <begin position="882"/>
        <end position="934"/>
    </location>
</feature>
<keyword evidence="2" id="KW-1133">Transmembrane helix</keyword>
<evidence type="ECO:0000313" key="4">
    <source>
        <dbReference type="Proteomes" id="UP000027361"/>
    </source>
</evidence>
<evidence type="ECO:0000256" key="1">
    <source>
        <dbReference type="SAM" id="MobiDB-lite"/>
    </source>
</evidence>
<dbReference type="InParanoid" id="A0A066WDK3"/>
<feature type="region of interest" description="Disordered" evidence="1">
    <location>
        <begin position="1097"/>
        <end position="1125"/>
    </location>
</feature>
<feature type="compositionally biased region" description="Low complexity" evidence="1">
    <location>
        <begin position="269"/>
        <end position="285"/>
    </location>
</feature>
<feature type="region of interest" description="Disordered" evidence="1">
    <location>
        <begin position="142"/>
        <end position="164"/>
    </location>
</feature>
<feature type="region of interest" description="Disordered" evidence="1">
    <location>
        <begin position="1"/>
        <end position="121"/>
    </location>
</feature>
<feature type="transmembrane region" description="Helical" evidence="2">
    <location>
        <begin position="1710"/>
        <end position="1732"/>
    </location>
</feature>
<feature type="compositionally biased region" description="Basic and acidic residues" evidence="1">
    <location>
        <begin position="882"/>
        <end position="891"/>
    </location>
</feature>
<feature type="compositionally biased region" description="Polar residues" evidence="1">
    <location>
        <begin position="895"/>
        <end position="907"/>
    </location>
</feature>
<keyword evidence="2" id="KW-0472">Membrane</keyword>
<dbReference type="GeneID" id="25267502"/>
<proteinExistence type="predicted"/>
<keyword evidence="4" id="KW-1185">Reference proteome</keyword>
<feature type="region of interest" description="Disordered" evidence="1">
    <location>
        <begin position="594"/>
        <end position="635"/>
    </location>
</feature>
<dbReference type="OrthoDB" id="3360262at2759"/>
<evidence type="ECO:0000313" key="3">
    <source>
        <dbReference type="EMBL" id="KDN52017.1"/>
    </source>
</evidence>
<comment type="caution">
    <text evidence="3">The sequence shown here is derived from an EMBL/GenBank/DDBJ whole genome shotgun (WGS) entry which is preliminary data.</text>
</comment>
<feature type="compositionally biased region" description="Low complexity" evidence="1">
    <location>
        <begin position="1101"/>
        <end position="1116"/>
    </location>
</feature>
<accession>A0A066WDK3</accession>
<feature type="region of interest" description="Disordered" evidence="1">
    <location>
        <begin position="269"/>
        <end position="314"/>
    </location>
</feature>
<feature type="compositionally biased region" description="Polar residues" evidence="1">
    <location>
        <begin position="812"/>
        <end position="827"/>
    </location>
</feature>
<dbReference type="Proteomes" id="UP000027361">
    <property type="component" value="Unassembled WGS sequence"/>
</dbReference>
<evidence type="ECO:0000256" key="2">
    <source>
        <dbReference type="SAM" id="Phobius"/>
    </source>
</evidence>
<dbReference type="EMBL" id="JMSN01000015">
    <property type="protein sequence ID" value="KDN52017.1"/>
    <property type="molecule type" value="Genomic_DNA"/>
</dbReference>
<name>A0A066WDK3_TILAU</name>
<keyword evidence="2" id="KW-0812">Transmembrane</keyword>
<feature type="compositionally biased region" description="Low complexity" evidence="1">
    <location>
        <begin position="1193"/>
        <end position="1204"/>
    </location>
</feature>
<feature type="compositionally biased region" description="Polar residues" evidence="1">
    <location>
        <begin position="17"/>
        <end position="26"/>
    </location>
</feature>
<feature type="transmembrane region" description="Helical" evidence="2">
    <location>
        <begin position="1439"/>
        <end position="1459"/>
    </location>
</feature>
<reference evidence="3 4" key="1">
    <citation type="submission" date="2014-05" db="EMBL/GenBank/DDBJ databases">
        <title>Draft genome sequence of a rare smut relative, Tilletiaria anomala UBC 951.</title>
        <authorList>
            <consortium name="DOE Joint Genome Institute"/>
            <person name="Toome M."/>
            <person name="Kuo A."/>
            <person name="Henrissat B."/>
            <person name="Lipzen A."/>
            <person name="Tritt A."/>
            <person name="Yoshinaga Y."/>
            <person name="Zane M."/>
            <person name="Barry K."/>
            <person name="Grigoriev I.V."/>
            <person name="Spatafora J.W."/>
            <person name="Aimea M.C."/>
        </authorList>
    </citation>
    <scope>NUCLEOTIDE SEQUENCE [LARGE SCALE GENOMIC DNA]</scope>
    <source>
        <strain evidence="3 4">UBC 951</strain>
    </source>
</reference>